<feature type="region of interest" description="Disordered" evidence="7">
    <location>
        <begin position="1"/>
        <end position="59"/>
    </location>
</feature>
<evidence type="ECO:0008006" key="10">
    <source>
        <dbReference type="Google" id="ProtNLM"/>
    </source>
</evidence>
<gene>
    <name evidence="8" type="primary">KNAG0H01500</name>
    <name evidence="8" type="ordered locus">KNAG_0H01500</name>
</gene>
<reference evidence="9" key="2">
    <citation type="submission" date="2012-08" db="EMBL/GenBank/DDBJ databases">
        <title>Genome sequence of Kazachstania naganishii.</title>
        <authorList>
            <person name="Gordon J.L."/>
            <person name="Armisen D."/>
            <person name="Proux-Wera E."/>
            <person name="OhEigeartaigh S.S."/>
            <person name="Byrne K.P."/>
            <person name="Wolfe K.H."/>
        </authorList>
    </citation>
    <scope>NUCLEOTIDE SEQUENCE [LARGE SCALE GENOMIC DNA]</scope>
    <source>
        <strain evidence="9">ATCC MYA-139 / BCRC 22969 / CBS 8797 / CCRC 22969 / KCTC 17520 / NBRC 10181 / NCYC 3082</strain>
    </source>
</reference>
<protein>
    <recommendedName>
        <fullName evidence="10">Meiosis protein 5</fullName>
    </recommendedName>
</protein>
<name>J7S8I9_HUIN7</name>
<dbReference type="Pfam" id="PF10376">
    <property type="entry name" value="Mei5"/>
    <property type="match status" value="1"/>
</dbReference>
<organism evidence="8 9">
    <name type="scientific">Huiozyma naganishii (strain ATCC MYA-139 / BCRC 22969 / CBS 8797 / KCTC 17520 / NBRC 10181 / NCYC 3082 / Yp74L-3)</name>
    <name type="common">Yeast</name>
    <name type="synonym">Kazachstania naganishii</name>
    <dbReference type="NCBI Taxonomy" id="1071383"/>
    <lineage>
        <taxon>Eukaryota</taxon>
        <taxon>Fungi</taxon>
        <taxon>Dikarya</taxon>
        <taxon>Ascomycota</taxon>
        <taxon>Saccharomycotina</taxon>
        <taxon>Saccharomycetes</taxon>
        <taxon>Saccharomycetales</taxon>
        <taxon>Saccharomycetaceae</taxon>
        <taxon>Huiozyma</taxon>
    </lineage>
</organism>
<keyword evidence="4" id="KW-0234">DNA repair</keyword>
<dbReference type="EMBL" id="HE978321">
    <property type="protein sequence ID" value="CCK71564.1"/>
    <property type="molecule type" value="Genomic_DNA"/>
</dbReference>
<feature type="compositionally biased region" description="Low complexity" evidence="7">
    <location>
        <begin position="10"/>
        <end position="25"/>
    </location>
</feature>
<evidence type="ECO:0000256" key="5">
    <source>
        <dbReference type="ARBA" id="ARBA00023242"/>
    </source>
</evidence>
<evidence type="ECO:0000256" key="3">
    <source>
        <dbReference type="ARBA" id="ARBA00022763"/>
    </source>
</evidence>
<comment type="subcellular location">
    <subcellularLocation>
        <location evidence="1">Nucleus</location>
    </subcellularLocation>
</comment>
<proteinExistence type="inferred from homology"/>
<evidence type="ECO:0000313" key="8">
    <source>
        <dbReference type="EMBL" id="CCK71564.1"/>
    </source>
</evidence>
<keyword evidence="3" id="KW-0227">DNA damage</keyword>
<dbReference type="STRING" id="1071383.J7S8I9"/>
<dbReference type="Gene3D" id="6.10.140.1020">
    <property type="match status" value="1"/>
</dbReference>
<feature type="coiled-coil region" evidence="6">
    <location>
        <begin position="143"/>
        <end position="202"/>
    </location>
</feature>
<evidence type="ECO:0000256" key="6">
    <source>
        <dbReference type="SAM" id="Coils"/>
    </source>
</evidence>
<evidence type="ECO:0000256" key="7">
    <source>
        <dbReference type="SAM" id="MobiDB-lite"/>
    </source>
</evidence>
<accession>J7S8I9</accession>
<dbReference type="GO" id="GO:0006281">
    <property type="term" value="P:DNA repair"/>
    <property type="evidence" value="ECO:0007669"/>
    <property type="project" value="UniProtKB-KW"/>
</dbReference>
<sequence>MDETTLIGDSSPVAGKGASAAVAKVRTPFRSPLARRKGAGSSDAVGRVSKRVPPPDGSSIESAVLYKEVGKLVAELDRQTAAYSRKTKELQDAIKVMESPEVEAETRALIDKWRAIAQGAVSYLLNSVLGKIDRLGGYEEFRRKELEREKRQLEYRLDNGFEDEMESVLESEEFNGLPEDLKEEYRETLDGKKSEFEQYKTKQFAQLDAQLDQVSKSSQQMDMREMCKRLNVDYSLVFDAPAEQ</sequence>
<keyword evidence="9" id="KW-1185">Reference proteome</keyword>
<dbReference type="InterPro" id="IPR018468">
    <property type="entry name" value="SFR1/Mei5"/>
</dbReference>
<keyword evidence="5" id="KW-0539">Nucleus</keyword>
<evidence type="ECO:0000256" key="4">
    <source>
        <dbReference type="ARBA" id="ARBA00023204"/>
    </source>
</evidence>
<dbReference type="GeneID" id="34527296"/>
<dbReference type="Proteomes" id="UP000006310">
    <property type="component" value="Chromosome 8"/>
</dbReference>
<dbReference type="KEGG" id="kng:KNAG_0H01500"/>
<dbReference type="HOGENOM" id="CLU_084833_0_0_1"/>
<dbReference type="AlphaFoldDB" id="J7S8I9"/>
<keyword evidence="6" id="KW-0175">Coiled coil</keyword>
<dbReference type="RefSeq" id="XP_022465809.1">
    <property type="nucleotide sequence ID" value="XM_022609410.1"/>
</dbReference>
<evidence type="ECO:0000256" key="1">
    <source>
        <dbReference type="ARBA" id="ARBA00004123"/>
    </source>
</evidence>
<dbReference type="GO" id="GO:0005634">
    <property type="term" value="C:nucleus"/>
    <property type="evidence" value="ECO:0007669"/>
    <property type="project" value="UniProtKB-SubCell"/>
</dbReference>
<reference evidence="8 9" key="1">
    <citation type="journal article" date="2011" name="Proc. Natl. Acad. Sci. U.S.A.">
        <title>Evolutionary erosion of yeast sex chromosomes by mating-type switching accidents.</title>
        <authorList>
            <person name="Gordon J.L."/>
            <person name="Armisen D."/>
            <person name="Proux-Wera E."/>
            <person name="Oheigeartaigh S.S."/>
            <person name="Byrne K.P."/>
            <person name="Wolfe K.H."/>
        </authorList>
    </citation>
    <scope>NUCLEOTIDE SEQUENCE [LARGE SCALE GENOMIC DNA]</scope>
    <source>
        <strain evidence="9">ATCC MYA-139 / BCRC 22969 / CBS 8797 / CCRC 22969 / KCTC 17520 / NBRC 10181 / NCYC 3082</strain>
    </source>
</reference>
<evidence type="ECO:0000256" key="2">
    <source>
        <dbReference type="ARBA" id="ARBA00008729"/>
    </source>
</evidence>
<evidence type="ECO:0000313" key="9">
    <source>
        <dbReference type="Proteomes" id="UP000006310"/>
    </source>
</evidence>
<dbReference type="OMA" id="AQMASNY"/>
<dbReference type="eggNOG" id="ENOG502S2TF">
    <property type="taxonomic scope" value="Eukaryota"/>
</dbReference>
<dbReference type="OrthoDB" id="27934at2759"/>
<comment type="similarity">
    <text evidence="2">Belongs to the SFR1/MEI5 family.</text>
</comment>